<dbReference type="FunFam" id="3.30.565.10:FF:000010">
    <property type="entry name" value="Sensor histidine kinase RcsC"/>
    <property type="match status" value="1"/>
</dbReference>
<dbReference type="Proteomes" id="UP000076643">
    <property type="component" value="Unassembled WGS sequence"/>
</dbReference>
<keyword evidence="16" id="KW-1185">Reference proteome</keyword>
<dbReference type="RefSeq" id="WP_063365590.1">
    <property type="nucleotide sequence ID" value="NZ_AQHB01000013.1"/>
</dbReference>
<keyword evidence="12" id="KW-0812">Transmembrane</keyword>
<dbReference type="PANTHER" id="PTHR45339">
    <property type="entry name" value="HYBRID SIGNAL TRANSDUCTION HISTIDINE KINASE J"/>
    <property type="match status" value="1"/>
</dbReference>
<dbReference type="PROSITE" id="PS50110">
    <property type="entry name" value="RESPONSE_REGULATORY"/>
    <property type="match status" value="2"/>
</dbReference>
<dbReference type="CDD" id="cd00082">
    <property type="entry name" value="HisKA"/>
    <property type="match status" value="1"/>
</dbReference>
<feature type="domain" description="Response regulatory" evidence="14">
    <location>
        <begin position="511"/>
        <end position="622"/>
    </location>
</feature>
<name>A0A166VZH5_9GAMM</name>
<dbReference type="InterPro" id="IPR003661">
    <property type="entry name" value="HisK_dim/P_dom"/>
</dbReference>
<evidence type="ECO:0000256" key="6">
    <source>
        <dbReference type="ARBA" id="ARBA00022777"/>
    </source>
</evidence>
<dbReference type="InterPro" id="IPR001789">
    <property type="entry name" value="Sig_transdc_resp-reg_receiver"/>
</dbReference>
<comment type="catalytic activity">
    <reaction evidence="1">
        <text>ATP + protein L-histidine = ADP + protein N-phospho-L-histidine.</text>
        <dbReference type="EC" id="2.7.13.3"/>
    </reaction>
</comment>
<keyword evidence="5" id="KW-0547">Nucleotide-binding</keyword>
<dbReference type="Pfam" id="PF00512">
    <property type="entry name" value="HisKA"/>
    <property type="match status" value="1"/>
</dbReference>
<comment type="caution">
    <text evidence="15">The sequence shown here is derived from an EMBL/GenBank/DDBJ whole genome shotgun (WGS) entry which is preliminary data.</text>
</comment>
<evidence type="ECO:0000313" key="16">
    <source>
        <dbReference type="Proteomes" id="UP000076643"/>
    </source>
</evidence>
<keyword evidence="12" id="KW-1133">Transmembrane helix</keyword>
<accession>A0A166VZH5</accession>
<dbReference type="Pfam" id="PF02518">
    <property type="entry name" value="HATPase_c"/>
    <property type="match status" value="1"/>
</dbReference>
<evidence type="ECO:0000259" key="14">
    <source>
        <dbReference type="PROSITE" id="PS50110"/>
    </source>
</evidence>
<dbReference type="CDD" id="cd16922">
    <property type="entry name" value="HATPase_EvgS-ArcB-TorS-like"/>
    <property type="match status" value="1"/>
</dbReference>
<dbReference type="SMART" id="SM00387">
    <property type="entry name" value="HATPase_c"/>
    <property type="match status" value="1"/>
</dbReference>
<evidence type="ECO:0000256" key="5">
    <source>
        <dbReference type="ARBA" id="ARBA00022741"/>
    </source>
</evidence>
<organism evidence="15 16">
    <name type="scientific">Pseudoalteromonas luteoviolacea DSM 6061</name>
    <dbReference type="NCBI Taxonomy" id="1365250"/>
    <lineage>
        <taxon>Bacteria</taxon>
        <taxon>Pseudomonadati</taxon>
        <taxon>Pseudomonadota</taxon>
        <taxon>Gammaproteobacteria</taxon>
        <taxon>Alteromonadales</taxon>
        <taxon>Pseudoalteromonadaceae</taxon>
        <taxon>Pseudoalteromonas</taxon>
    </lineage>
</organism>
<dbReference type="SMART" id="SM00448">
    <property type="entry name" value="REC"/>
    <property type="match status" value="2"/>
</dbReference>
<keyword evidence="8" id="KW-0902">Two-component regulatory system</keyword>
<dbReference type="AlphaFoldDB" id="A0A166VZH5"/>
<dbReference type="Gene3D" id="1.10.287.130">
    <property type="match status" value="1"/>
</dbReference>
<evidence type="ECO:0000256" key="7">
    <source>
        <dbReference type="ARBA" id="ARBA00022840"/>
    </source>
</evidence>
<dbReference type="SUPFAM" id="SSF55874">
    <property type="entry name" value="ATPase domain of HSP90 chaperone/DNA topoisomerase II/histidine kinase"/>
    <property type="match status" value="1"/>
</dbReference>
<dbReference type="InterPro" id="IPR036890">
    <property type="entry name" value="HATPase_C_sf"/>
</dbReference>
<dbReference type="Gene3D" id="3.30.565.10">
    <property type="entry name" value="Histidine kinase-like ATPase, C-terminal domain"/>
    <property type="match status" value="1"/>
</dbReference>
<keyword evidence="7" id="KW-0067">ATP-binding</keyword>
<sequence length="786" mass="88572">MKYLIEAILLGLIWFFGFGAIESYHLLDRHQHELELKSRLNLVATELSLETLSAMDSNIYHFDRHAQKQLEFERYLQELDLNDLLSQDVATELDKFQVTIDTYMQLASMLKTSYRYITKQELERGEYAPQSQNIIGEVVSLVSNLMVTNSIPVIEHVRAKLEAILPTLEQLEEAEPRFRIMRLHVEFVLENALQASNLLVPIQQSEISRVILKDNQLLAENIKGTYWSMMRSIMLLLAVVFLLVITALARLMIDLKRANQLANQAAETKSLFVSNMSHEIRTPMNGILGLTDILLNTELSAIQRNYLEKVRFSANALTTIINDILDFSKIESKKLHIEHVPFQFDDLLDNLRSLITPIANTKGIKLIFDLDPKLHDKYVGDPVRINQIMLNFASNAVKFTEEGTVTLTVRKKVKELDNEWVEISIIDTGIGIEQDKVALLFERFTQAESSTTRKYGGTGLGLTICKLLTELMHGEIHVESTIGQGSLFRVTLPLETVKETQSEELTPMSGSMLIVEDDPIYLEVSTNIACSLGLEVTGAASGSEAQVRLSDSQFDILLLDWVLPDFEANELLKKLESLNLLPKRVVIYTAHTEEFIKTDLIYPILYKPLLKRDLIDVLTRPLEVVHQSVDKGEIAHQHRAGTPSSQANGVASSDILQGSQLKVLLVEDNEINRIVALKLLGRINGLEVEVAMNGQEAVDMINSCDGAYDMVFMDIQMPVMDGVEATKEIRKTYGSEVLTIIALTANVMQSEIDKYFAIGMNGHLGKPFKMSELEDVFKQHADLADQ</sequence>
<keyword evidence="3 11" id="KW-0597">Phosphoprotein</keyword>
<dbReference type="PATRIC" id="fig|1365250.3.peg.3390"/>
<feature type="modified residue" description="4-aspartylphosphate" evidence="11">
    <location>
        <position position="714"/>
    </location>
</feature>
<feature type="modified residue" description="4-aspartylphosphate" evidence="11">
    <location>
        <position position="560"/>
    </location>
</feature>
<protein>
    <recommendedName>
        <fullName evidence="10">Sensory/regulatory protein RpfC</fullName>
        <ecNumber evidence="2">2.7.13.3</ecNumber>
    </recommendedName>
</protein>
<dbReference type="GO" id="GO:0005524">
    <property type="term" value="F:ATP binding"/>
    <property type="evidence" value="ECO:0007669"/>
    <property type="project" value="UniProtKB-KW"/>
</dbReference>
<dbReference type="Pfam" id="PF00072">
    <property type="entry name" value="Response_reg"/>
    <property type="match status" value="2"/>
</dbReference>
<evidence type="ECO:0000256" key="4">
    <source>
        <dbReference type="ARBA" id="ARBA00022679"/>
    </source>
</evidence>
<dbReference type="InterPro" id="IPR011006">
    <property type="entry name" value="CheY-like_superfamily"/>
</dbReference>
<dbReference type="InterPro" id="IPR004358">
    <property type="entry name" value="Sig_transdc_His_kin-like_C"/>
</dbReference>
<keyword evidence="6" id="KW-0418">Kinase</keyword>
<evidence type="ECO:0000256" key="3">
    <source>
        <dbReference type="ARBA" id="ARBA00022553"/>
    </source>
</evidence>
<evidence type="ECO:0000259" key="13">
    <source>
        <dbReference type="PROSITE" id="PS50109"/>
    </source>
</evidence>
<dbReference type="PROSITE" id="PS50109">
    <property type="entry name" value="HIS_KIN"/>
    <property type="match status" value="1"/>
</dbReference>
<gene>
    <name evidence="15" type="ORF">N475_03085</name>
</gene>
<feature type="domain" description="Histidine kinase" evidence="13">
    <location>
        <begin position="275"/>
        <end position="496"/>
    </location>
</feature>
<evidence type="ECO:0000256" key="8">
    <source>
        <dbReference type="ARBA" id="ARBA00023012"/>
    </source>
</evidence>
<feature type="transmembrane region" description="Helical" evidence="12">
    <location>
        <begin position="233"/>
        <end position="253"/>
    </location>
</feature>
<dbReference type="EMBL" id="AUYB01000114">
    <property type="protein sequence ID" value="KZN35095.1"/>
    <property type="molecule type" value="Genomic_DNA"/>
</dbReference>
<evidence type="ECO:0000313" key="15">
    <source>
        <dbReference type="EMBL" id="KZN35095.1"/>
    </source>
</evidence>
<keyword evidence="12" id="KW-0472">Membrane</keyword>
<dbReference type="InterPro" id="IPR036097">
    <property type="entry name" value="HisK_dim/P_sf"/>
</dbReference>
<reference evidence="15 16" key="1">
    <citation type="submission" date="2013-07" db="EMBL/GenBank/DDBJ databases">
        <title>Comparative Genomic and Metabolomic Analysis of Twelve Strains of Pseudoalteromonas luteoviolacea.</title>
        <authorList>
            <person name="Vynne N.G."/>
            <person name="Mansson M."/>
            <person name="Gram L."/>
        </authorList>
    </citation>
    <scope>NUCLEOTIDE SEQUENCE [LARGE SCALE GENOMIC DNA]</scope>
    <source>
        <strain evidence="15 16">DSM 6061</strain>
    </source>
</reference>
<evidence type="ECO:0000256" key="10">
    <source>
        <dbReference type="ARBA" id="ARBA00068150"/>
    </source>
</evidence>
<keyword evidence="4" id="KW-0808">Transferase</keyword>
<dbReference type="SUPFAM" id="SSF47384">
    <property type="entry name" value="Homodimeric domain of signal transducing histidine kinase"/>
    <property type="match status" value="1"/>
</dbReference>
<dbReference type="PANTHER" id="PTHR45339:SF1">
    <property type="entry name" value="HYBRID SIGNAL TRANSDUCTION HISTIDINE KINASE J"/>
    <property type="match status" value="1"/>
</dbReference>
<dbReference type="FunFam" id="1.10.287.130:FF:000002">
    <property type="entry name" value="Two-component osmosensing histidine kinase"/>
    <property type="match status" value="1"/>
</dbReference>
<dbReference type="CDD" id="cd17546">
    <property type="entry name" value="REC_hyHK_CKI1_RcsC-like"/>
    <property type="match status" value="1"/>
</dbReference>
<comment type="subunit">
    <text evidence="9">At low DSF concentrations, interacts with RpfF.</text>
</comment>
<dbReference type="Gene3D" id="3.40.50.2300">
    <property type="match status" value="2"/>
</dbReference>
<evidence type="ECO:0000256" key="1">
    <source>
        <dbReference type="ARBA" id="ARBA00000085"/>
    </source>
</evidence>
<dbReference type="GO" id="GO:0000155">
    <property type="term" value="F:phosphorelay sensor kinase activity"/>
    <property type="evidence" value="ECO:0007669"/>
    <property type="project" value="InterPro"/>
</dbReference>
<evidence type="ECO:0000256" key="9">
    <source>
        <dbReference type="ARBA" id="ARBA00064003"/>
    </source>
</evidence>
<feature type="domain" description="Response regulatory" evidence="14">
    <location>
        <begin position="662"/>
        <end position="781"/>
    </location>
</feature>
<dbReference type="PRINTS" id="PR00344">
    <property type="entry name" value="BCTRLSENSOR"/>
</dbReference>
<dbReference type="InterPro" id="IPR003594">
    <property type="entry name" value="HATPase_dom"/>
</dbReference>
<dbReference type="SMART" id="SM00388">
    <property type="entry name" value="HisKA"/>
    <property type="match status" value="1"/>
</dbReference>
<evidence type="ECO:0000256" key="2">
    <source>
        <dbReference type="ARBA" id="ARBA00012438"/>
    </source>
</evidence>
<proteinExistence type="predicted"/>
<evidence type="ECO:0000256" key="12">
    <source>
        <dbReference type="SAM" id="Phobius"/>
    </source>
</evidence>
<dbReference type="EC" id="2.7.13.3" evidence="2"/>
<dbReference type="InterPro" id="IPR005467">
    <property type="entry name" value="His_kinase_dom"/>
</dbReference>
<dbReference type="SUPFAM" id="SSF52172">
    <property type="entry name" value="CheY-like"/>
    <property type="match status" value="2"/>
</dbReference>
<dbReference type="CDD" id="cd00156">
    <property type="entry name" value="REC"/>
    <property type="match status" value="1"/>
</dbReference>
<feature type="transmembrane region" description="Helical" evidence="12">
    <location>
        <begin position="6"/>
        <end position="27"/>
    </location>
</feature>
<evidence type="ECO:0000256" key="11">
    <source>
        <dbReference type="PROSITE-ProRule" id="PRU00169"/>
    </source>
</evidence>